<dbReference type="EMBL" id="JACCBU010000001">
    <property type="protein sequence ID" value="NYE71720.1"/>
    <property type="molecule type" value="Genomic_DNA"/>
</dbReference>
<evidence type="ECO:0000313" key="1">
    <source>
        <dbReference type="EMBL" id="NYE71720.1"/>
    </source>
</evidence>
<proteinExistence type="predicted"/>
<gene>
    <name evidence="1" type="ORF">BKA15_003049</name>
</gene>
<keyword evidence="2" id="KW-1185">Reference proteome</keyword>
<dbReference type="Proteomes" id="UP000569914">
    <property type="component" value="Unassembled WGS sequence"/>
</dbReference>
<sequence length="100" mass="11538">MIDAADLVADPEQMMILYCRAVGIPFREDSLTWDTGHRTEWRLTDEWHETVAGSTQFSDPATDYPATVANTPRLAEFSAHHEKFYERLRTVRLTPRSSRP</sequence>
<evidence type="ECO:0000313" key="2">
    <source>
        <dbReference type="Proteomes" id="UP000569914"/>
    </source>
</evidence>
<name>A0A7Y9I7L5_9ACTN</name>
<reference evidence="1 2" key="1">
    <citation type="submission" date="2020-07" db="EMBL/GenBank/DDBJ databases">
        <title>Sequencing the genomes of 1000 actinobacteria strains.</title>
        <authorList>
            <person name="Klenk H.-P."/>
        </authorList>
    </citation>
    <scope>NUCLEOTIDE SEQUENCE [LARGE SCALE GENOMIC DNA]</scope>
    <source>
        <strain evidence="1 2">DSM 22083</strain>
    </source>
</reference>
<accession>A0A7Y9I7L5</accession>
<dbReference type="AlphaFoldDB" id="A0A7Y9I7L5"/>
<dbReference type="Pfam" id="PF19798">
    <property type="entry name" value="Sulfotransfer_5"/>
    <property type="match status" value="1"/>
</dbReference>
<protein>
    <submittedName>
        <fullName evidence="1">Uncharacterized protein</fullName>
    </submittedName>
</protein>
<comment type="caution">
    <text evidence="1">The sequence shown here is derived from an EMBL/GenBank/DDBJ whole genome shotgun (WGS) entry which is preliminary data.</text>
</comment>
<organism evidence="1 2">
    <name type="scientific">Microlunatus parietis</name>
    <dbReference type="NCBI Taxonomy" id="682979"/>
    <lineage>
        <taxon>Bacteria</taxon>
        <taxon>Bacillati</taxon>
        <taxon>Actinomycetota</taxon>
        <taxon>Actinomycetes</taxon>
        <taxon>Propionibacteriales</taxon>
        <taxon>Propionibacteriaceae</taxon>
        <taxon>Microlunatus</taxon>
    </lineage>
</organism>